<organism evidence="1 2">
    <name type="scientific">Blastococcus aurantiacus</name>
    <dbReference type="NCBI Taxonomy" id="1550231"/>
    <lineage>
        <taxon>Bacteria</taxon>
        <taxon>Bacillati</taxon>
        <taxon>Actinomycetota</taxon>
        <taxon>Actinomycetes</taxon>
        <taxon>Geodermatophilales</taxon>
        <taxon>Geodermatophilaceae</taxon>
        <taxon>Blastococcus</taxon>
    </lineage>
</organism>
<gene>
    <name evidence="1" type="ORF">SAMN05660662_4081</name>
</gene>
<dbReference type="SUPFAM" id="SSF89796">
    <property type="entry name" value="CoA-transferase family III (CaiB/BaiF)"/>
    <property type="match status" value="2"/>
</dbReference>
<name>A0A1G7QNJ6_9ACTN</name>
<dbReference type="InterPro" id="IPR050509">
    <property type="entry name" value="CoA-transferase_III"/>
</dbReference>
<evidence type="ECO:0000313" key="2">
    <source>
        <dbReference type="Proteomes" id="UP000199406"/>
    </source>
</evidence>
<dbReference type="AlphaFoldDB" id="A0A1G7QNJ6"/>
<dbReference type="InterPro" id="IPR003673">
    <property type="entry name" value="CoA-Trfase_fam_III"/>
</dbReference>
<dbReference type="PANTHER" id="PTHR48228:SF4">
    <property type="entry name" value="BLR3030 PROTEIN"/>
    <property type="match status" value="1"/>
</dbReference>
<proteinExistence type="predicted"/>
<sequence>MAVGAGLVHRPVGADHPPVTALLGDVAAATGVPLDVPVAVVGDTGLGGPLAVPELVLGAVAAQLVAARSLTGDPSPLRLDAAHVALAVRSERFVRLDGRPVGLGFAPLSRFWRTADGWLRLHGNYPHHRAAAASVLGSEDVAAVAAAAVGRTAEELETAVVAAGGAAAAVRTPEAWAASPQGRAVAGLPLLDLRRVSDGAPRRPELRGLRVLDLTRVIAGPVATRVLASHGADVLRMDGPRLPDLREGLIDTGVGKRHVVLDLAGARDRAMVEELLSAADVVVQGYRPGALEAFGLDPAALAQRHPHLVVVRLSAWGTSGPWADRRGFDSLVQAATGIATTYGSPEEPGVLPAQALDHATGYLAAATVLAALVRQRGEGGGWYGELSLAQTARWLLAAPQDPSAPGPVPDPEPYLQTLASTDGSVTVVAPPGSPAWTTAAVLPPEAAPEWLPRAGSAS</sequence>
<dbReference type="Gene3D" id="3.40.50.10540">
    <property type="entry name" value="Crotonobetainyl-coa:carnitine coa-transferase, domain 1"/>
    <property type="match status" value="1"/>
</dbReference>
<dbReference type="InterPro" id="IPR023606">
    <property type="entry name" value="CoA-Trfase_III_dom_1_sf"/>
</dbReference>
<dbReference type="Proteomes" id="UP000199406">
    <property type="component" value="Unassembled WGS sequence"/>
</dbReference>
<dbReference type="GO" id="GO:0016740">
    <property type="term" value="F:transferase activity"/>
    <property type="evidence" value="ECO:0007669"/>
    <property type="project" value="UniProtKB-KW"/>
</dbReference>
<keyword evidence="1" id="KW-0808">Transferase</keyword>
<dbReference type="STRING" id="1550231.SAMN05660662_4081"/>
<evidence type="ECO:0000313" key="1">
    <source>
        <dbReference type="EMBL" id="SDF99449.1"/>
    </source>
</evidence>
<dbReference type="PANTHER" id="PTHR48228">
    <property type="entry name" value="SUCCINYL-COA--D-CITRAMALATE COA-TRANSFERASE"/>
    <property type="match status" value="1"/>
</dbReference>
<dbReference type="Pfam" id="PF02515">
    <property type="entry name" value="CoA_transf_3"/>
    <property type="match status" value="1"/>
</dbReference>
<accession>A0A1G7QNJ6</accession>
<dbReference type="EMBL" id="FNBT01000009">
    <property type="protein sequence ID" value="SDF99449.1"/>
    <property type="molecule type" value="Genomic_DNA"/>
</dbReference>
<reference evidence="2" key="1">
    <citation type="submission" date="2016-10" db="EMBL/GenBank/DDBJ databases">
        <authorList>
            <person name="Varghese N."/>
            <person name="Submissions S."/>
        </authorList>
    </citation>
    <scope>NUCLEOTIDE SEQUENCE [LARGE SCALE GENOMIC DNA]</scope>
    <source>
        <strain evidence="2">DSM 44268</strain>
    </source>
</reference>
<keyword evidence="2" id="KW-1185">Reference proteome</keyword>
<protein>
    <submittedName>
        <fullName evidence="1">CoA-transferase family III</fullName>
    </submittedName>
</protein>